<proteinExistence type="predicted"/>
<sequence length="149" mass="16713">MTPKNAKATLDRLNRSRRTASPPESQYQLYCEKIEAAGNEAAVVQRILPLFKDYDRKYNVDMNRAFVALPKDLGFNDGLSAPSPTLSRASRKKSVRAVRFKDDLTSTTLPHFAGEWKSRTGDMDEAMLQSGYDGAAMVYGRNQAREYLG</sequence>
<evidence type="ECO:0000313" key="2">
    <source>
        <dbReference type="EMBL" id="KAK3903429.1"/>
    </source>
</evidence>
<accession>A0AAN6MMM2</accession>
<comment type="caution">
    <text evidence="2">The sequence shown here is derived from an EMBL/GenBank/DDBJ whole genome shotgun (WGS) entry which is preliminary data.</text>
</comment>
<evidence type="ECO:0000313" key="3">
    <source>
        <dbReference type="Proteomes" id="UP001303889"/>
    </source>
</evidence>
<feature type="region of interest" description="Disordered" evidence="1">
    <location>
        <begin position="1"/>
        <end position="24"/>
    </location>
</feature>
<dbReference type="AlphaFoldDB" id="A0AAN6MMM2"/>
<protein>
    <submittedName>
        <fullName evidence="2">Uncharacterized protein</fullName>
    </submittedName>
</protein>
<dbReference type="EMBL" id="MU855449">
    <property type="protein sequence ID" value="KAK3903429.1"/>
    <property type="molecule type" value="Genomic_DNA"/>
</dbReference>
<reference evidence="2" key="1">
    <citation type="journal article" date="2023" name="Mol. Phylogenet. Evol.">
        <title>Genome-scale phylogeny and comparative genomics of the fungal order Sordariales.</title>
        <authorList>
            <person name="Hensen N."/>
            <person name="Bonometti L."/>
            <person name="Westerberg I."/>
            <person name="Brannstrom I.O."/>
            <person name="Guillou S."/>
            <person name="Cros-Aarteil S."/>
            <person name="Calhoun S."/>
            <person name="Haridas S."/>
            <person name="Kuo A."/>
            <person name="Mondo S."/>
            <person name="Pangilinan J."/>
            <person name="Riley R."/>
            <person name="LaButti K."/>
            <person name="Andreopoulos B."/>
            <person name="Lipzen A."/>
            <person name="Chen C."/>
            <person name="Yan M."/>
            <person name="Daum C."/>
            <person name="Ng V."/>
            <person name="Clum A."/>
            <person name="Steindorff A."/>
            <person name="Ohm R.A."/>
            <person name="Martin F."/>
            <person name="Silar P."/>
            <person name="Natvig D.O."/>
            <person name="Lalanne C."/>
            <person name="Gautier V."/>
            <person name="Ament-Velasquez S.L."/>
            <person name="Kruys A."/>
            <person name="Hutchinson M.I."/>
            <person name="Powell A.J."/>
            <person name="Barry K."/>
            <person name="Miller A.N."/>
            <person name="Grigoriev I.V."/>
            <person name="Debuchy R."/>
            <person name="Gladieux P."/>
            <person name="Hiltunen Thoren M."/>
            <person name="Johannesson H."/>
        </authorList>
    </citation>
    <scope>NUCLEOTIDE SEQUENCE</scope>
    <source>
        <strain evidence="2">CBS 103.79</strain>
    </source>
</reference>
<evidence type="ECO:0000256" key="1">
    <source>
        <dbReference type="SAM" id="MobiDB-lite"/>
    </source>
</evidence>
<dbReference type="Proteomes" id="UP001303889">
    <property type="component" value="Unassembled WGS sequence"/>
</dbReference>
<reference evidence="2" key="2">
    <citation type="submission" date="2023-05" db="EMBL/GenBank/DDBJ databases">
        <authorList>
            <consortium name="Lawrence Berkeley National Laboratory"/>
            <person name="Steindorff A."/>
            <person name="Hensen N."/>
            <person name="Bonometti L."/>
            <person name="Westerberg I."/>
            <person name="Brannstrom I.O."/>
            <person name="Guillou S."/>
            <person name="Cros-Aarteil S."/>
            <person name="Calhoun S."/>
            <person name="Haridas S."/>
            <person name="Kuo A."/>
            <person name="Mondo S."/>
            <person name="Pangilinan J."/>
            <person name="Riley R."/>
            <person name="Labutti K."/>
            <person name="Andreopoulos B."/>
            <person name="Lipzen A."/>
            <person name="Chen C."/>
            <person name="Yanf M."/>
            <person name="Daum C."/>
            <person name="Ng V."/>
            <person name="Clum A."/>
            <person name="Ohm R."/>
            <person name="Martin F."/>
            <person name="Silar P."/>
            <person name="Natvig D."/>
            <person name="Lalanne C."/>
            <person name="Gautier V."/>
            <person name="Ament-Velasquez S.L."/>
            <person name="Kruys A."/>
            <person name="Hutchinson M.I."/>
            <person name="Powell A.J."/>
            <person name="Barry K."/>
            <person name="Miller A.N."/>
            <person name="Grigoriev I.V."/>
            <person name="Debuchy R."/>
            <person name="Gladieux P."/>
            <person name="Thoren M.H."/>
            <person name="Johannesson H."/>
        </authorList>
    </citation>
    <scope>NUCLEOTIDE SEQUENCE</scope>
    <source>
        <strain evidence="2">CBS 103.79</strain>
    </source>
</reference>
<keyword evidence="3" id="KW-1185">Reference proteome</keyword>
<organism evidence="2 3">
    <name type="scientific">Staphylotrichum tortipilum</name>
    <dbReference type="NCBI Taxonomy" id="2831512"/>
    <lineage>
        <taxon>Eukaryota</taxon>
        <taxon>Fungi</taxon>
        <taxon>Dikarya</taxon>
        <taxon>Ascomycota</taxon>
        <taxon>Pezizomycotina</taxon>
        <taxon>Sordariomycetes</taxon>
        <taxon>Sordariomycetidae</taxon>
        <taxon>Sordariales</taxon>
        <taxon>Chaetomiaceae</taxon>
        <taxon>Staphylotrichum</taxon>
    </lineage>
</organism>
<name>A0AAN6MMM2_9PEZI</name>
<gene>
    <name evidence="2" type="ORF">C8A05DRAFT_32832</name>
</gene>